<dbReference type="EMBL" id="JAJEQX010000013">
    <property type="protein sequence ID" value="MCC2254499.1"/>
    <property type="molecule type" value="Genomic_DNA"/>
</dbReference>
<dbReference type="SUPFAM" id="SSF48452">
    <property type="entry name" value="TPR-like"/>
    <property type="match status" value="1"/>
</dbReference>
<dbReference type="PANTHER" id="PTHR19860">
    <property type="entry name" value="DDB1- AND CUL4-ASSOCIATED FACTOR 12-RELATED"/>
    <property type="match status" value="1"/>
</dbReference>
<protein>
    <submittedName>
        <fullName evidence="5">DUF4062 domain-containing protein</fullName>
    </submittedName>
</protein>
<evidence type="ECO:0000313" key="5">
    <source>
        <dbReference type="EMBL" id="MCC2254499.1"/>
    </source>
</evidence>
<evidence type="ECO:0000259" key="4">
    <source>
        <dbReference type="Pfam" id="PF24883"/>
    </source>
</evidence>
<feature type="coiled-coil region" evidence="2">
    <location>
        <begin position="824"/>
        <end position="871"/>
    </location>
</feature>
<keyword evidence="2" id="KW-0175">Coiled coil</keyword>
<dbReference type="InterPro" id="IPR027417">
    <property type="entry name" value="P-loop_NTPase"/>
</dbReference>
<keyword evidence="6" id="KW-1185">Reference proteome</keyword>
<comment type="caution">
    <text evidence="5">The sequence shown here is derived from an EMBL/GenBank/DDBJ whole genome shotgun (WGS) entry which is preliminary data.</text>
</comment>
<evidence type="ECO:0000256" key="2">
    <source>
        <dbReference type="SAM" id="Coils"/>
    </source>
</evidence>
<organism evidence="5 6">
    <name type="scientific">Ruminococcus turbiniformis</name>
    <dbReference type="NCBI Taxonomy" id="2881258"/>
    <lineage>
        <taxon>Bacteria</taxon>
        <taxon>Bacillati</taxon>
        <taxon>Bacillota</taxon>
        <taxon>Clostridia</taxon>
        <taxon>Eubacteriales</taxon>
        <taxon>Oscillospiraceae</taxon>
        <taxon>Ruminococcus</taxon>
    </lineage>
</organism>
<evidence type="ECO:0000313" key="6">
    <source>
        <dbReference type="Proteomes" id="UP001198151"/>
    </source>
</evidence>
<dbReference type="InterPro" id="IPR051191">
    <property type="entry name" value="DCAF12"/>
</dbReference>
<evidence type="ECO:0000256" key="1">
    <source>
        <dbReference type="ARBA" id="ARBA00022737"/>
    </source>
</evidence>
<dbReference type="Pfam" id="PF13271">
    <property type="entry name" value="DUF4062"/>
    <property type="match status" value="1"/>
</dbReference>
<feature type="domain" description="DUF4062" evidence="3">
    <location>
        <begin position="5"/>
        <end position="116"/>
    </location>
</feature>
<dbReference type="PANTHER" id="PTHR19860:SF40">
    <property type="entry name" value="WD40 REPEAT-CONTAINING PROTEIN"/>
    <property type="match status" value="1"/>
</dbReference>
<feature type="domain" description="Nephrocystin 3-like N-terminal" evidence="4">
    <location>
        <begin position="257"/>
        <end position="377"/>
    </location>
</feature>
<proteinExistence type="predicted"/>
<reference evidence="5 6" key="1">
    <citation type="submission" date="2021-10" db="EMBL/GenBank/DDBJ databases">
        <title>Anaerobic single-cell dispensing facilitates the cultivation of human gut bacteria.</title>
        <authorList>
            <person name="Afrizal A."/>
        </authorList>
    </citation>
    <scope>NUCLEOTIDE SEQUENCE [LARGE SCALE GENOMIC DNA]</scope>
    <source>
        <strain evidence="5 6">CLA-AA-H200</strain>
    </source>
</reference>
<dbReference type="InterPro" id="IPR025139">
    <property type="entry name" value="DUF4062"/>
</dbReference>
<dbReference type="RefSeq" id="WP_227707640.1">
    <property type="nucleotide sequence ID" value="NZ_JAJEQX010000013.1"/>
</dbReference>
<dbReference type="InterPro" id="IPR056884">
    <property type="entry name" value="NPHP3-like_N"/>
</dbReference>
<gene>
    <name evidence="5" type="ORF">LKD70_08725</name>
</gene>
<evidence type="ECO:0000259" key="3">
    <source>
        <dbReference type="Pfam" id="PF13271"/>
    </source>
</evidence>
<accession>A0ABS8FY41</accession>
<dbReference type="SUPFAM" id="SSF52540">
    <property type="entry name" value="P-loop containing nucleoside triphosphate hydrolases"/>
    <property type="match status" value="1"/>
</dbReference>
<dbReference type="InterPro" id="IPR011990">
    <property type="entry name" value="TPR-like_helical_dom_sf"/>
</dbReference>
<keyword evidence="1" id="KW-0677">Repeat</keyword>
<dbReference type="Proteomes" id="UP001198151">
    <property type="component" value="Unassembled WGS sequence"/>
</dbReference>
<sequence length="1699" mass="195419">MKSFFISSTFKDMQSERDILHQEIFPSLRRRLKEYGEDVQELDLRWGVDTSRMSEEESGRHVIESCIDAIDRCRPYMVILIGERYGWIPEKTVIEQAHDARLDVWYRDEISITQMEILYGALADDELDHCVFCFRDPGFMEKMPEKARAVYEPESPGHKEKLDAFKKKIRANSKALILEYSPSWDEKRGEICGLEPFRRQLEEMLWNLISGELSGKAPCGAARILQDARVTCAGYMGSYVPRFRDHENTPYILTGRSGVWITGEAGCGKSANMSSIAMSAAKVGVHVFLYFCGNENCGSKEALLGALLQWLLKEYPEYNPGTADTDSLSDRQKIQHIRCLLTQERTCDRVILIDAADQMEEDISDMLLFLCDAVIREEAKGCRFGMAVSSLPGYFAERHALGRVFALRKMEPFHSAEVNAFVQMHAERRGKHVDAKVVYQIRRKPERGNPYYLSLLMQKLFMMSREEFEKAERLAPGMEGLSLFMQREVAEMPDDIPGLTVSMLQEASEKLGVFSAEVPGAQSAPVTMLKALAVSDRGLKLSELERVMELLGQKMLPMNMERFFSYLFDSFGEDREGRWNFKHRLSKECVLREISPDERKRLARAISAQKTEDGDAACGFAYAVQAGDGSLAWKNLSAMTETIGSWEKECFRRCARILRTDGEEPFRQIAKADEIDVDVYAEALARSILAGREQVLRGRSLWKKLYDLIRGLGAVSDRAEFYLKLAGNDFYSYSLDKKAHVRQWKETAAAYRALRCPGKEENDAFYIHLLRTMPMSPGSPLWKEMGQCVESVRRRILEQGADLAEYGIQTVSQIPAFYAGRGQAERAEKQAERTERQAALKEYRAFLAAAVSEMDRKHEGMDEKYDQAKRQEGKDAVTEAVYSALRGQQAALTLAFRDAKCSQAAFDLAKEIFPWYQERMLLFPTLEERYQYTCILEALGSVVKESFSLRYRRAELTVWKKLSSDYGFEAFRDFYAYRSCDMGRFLEKTDRNEEKSRESGHAGEISACYARAVSIYDEMLRERTKEDPTYIWVLESSLMPRYARVCHRLEGDIWTWKDERSEMFAAEPLYPCETPEFFRAQMDGDLEMLEKETAWLYRDRDPVAAESQMGLICEKGAEYYDMVQDEGKAVLWCEKIMTLLKNTGGEISPARRWGVAGRFFKAARIFCRWGKYDEAQEAADLSGKMLSGLDAGWAEKKGYSRQLRMMKGELYLIKASAALSRKDPEGAAAFLRLAGEQTGEEEERQIRLYAACIRGKILCASGEKEQAAEVLGSAAKYWPRNAFLRTVFANEREVQEQFEFLTSQELRGRITCDRELLDKVAGAYGSILNNCTENGDASKRPLLLKQARQLSGYYRERGWSLPDALEDILAVTEKVREERRLLKLEKEQEKIVPDMGAEAGEFKKRMQEKMNLLFEMGKILSKYPERKEKLADNFLQRIRLMDQCAEKYRKDGYAQGEAYIEREALIELWQACSRIPGTAGLEELWERYETLPGKRDSGADQTLDRSVQSRWREVMDCCAGICREAFRSSRDMRWAERLTDETARYRKFLEKSRKENPGLAELLKEYAFQSYEYSRRMYMEMGKTAECPAWRWLVPYLEAAESQLESDAAKRGEFYPEILEELYELQGYCRQFDMYDEYAGKIQDLIDRYSSELTGADYELQYYMLRAVRDLGAEADIGEVSGYIEKLREQTRNAELTVN</sequence>
<dbReference type="Pfam" id="PF24883">
    <property type="entry name" value="NPHP3_N"/>
    <property type="match status" value="1"/>
</dbReference>
<name>A0ABS8FY41_9FIRM</name>